<dbReference type="InterPro" id="IPR027417">
    <property type="entry name" value="P-loop_NTPase"/>
</dbReference>
<dbReference type="AlphaFoldDB" id="A0A2R3Z5D2"/>
<dbReference type="InterPro" id="IPR050742">
    <property type="entry name" value="Helicase_Restrict-Modif_Enz"/>
</dbReference>
<dbReference type="PROSITE" id="PS51192">
    <property type="entry name" value="HELICASE_ATP_BIND_1"/>
    <property type="match status" value="1"/>
</dbReference>
<evidence type="ECO:0000256" key="1">
    <source>
        <dbReference type="SAM" id="Coils"/>
    </source>
</evidence>
<dbReference type="InterPro" id="IPR013670">
    <property type="entry name" value="EcoEI_R_C_dom"/>
</dbReference>
<evidence type="ECO:0000259" key="2">
    <source>
        <dbReference type="PROSITE" id="PS51192"/>
    </source>
</evidence>
<organism evidence="3 4">
    <name type="scientific">Christiangramia fulva</name>
    <dbReference type="NCBI Taxonomy" id="2126553"/>
    <lineage>
        <taxon>Bacteria</taxon>
        <taxon>Pseudomonadati</taxon>
        <taxon>Bacteroidota</taxon>
        <taxon>Flavobacteriia</taxon>
        <taxon>Flavobacteriales</taxon>
        <taxon>Flavobacteriaceae</taxon>
        <taxon>Christiangramia</taxon>
    </lineage>
</organism>
<dbReference type="Gene3D" id="3.40.50.300">
    <property type="entry name" value="P-loop containing nucleotide triphosphate hydrolases"/>
    <property type="match status" value="2"/>
</dbReference>
<proteinExistence type="predicted"/>
<dbReference type="GO" id="GO:0005829">
    <property type="term" value="C:cytosol"/>
    <property type="evidence" value="ECO:0007669"/>
    <property type="project" value="TreeGrafter"/>
</dbReference>
<name>A0A2R3Z5D2_9FLAO</name>
<dbReference type="GO" id="GO:0005524">
    <property type="term" value="F:ATP binding"/>
    <property type="evidence" value="ECO:0007669"/>
    <property type="project" value="InterPro"/>
</dbReference>
<feature type="domain" description="Helicase ATP-binding" evidence="2">
    <location>
        <begin position="1"/>
        <end position="72"/>
    </location>
</feature>
<dbReference type="Pfam" id="PF04851">
    <property type="entry name" value="ResIII"/>
    <property type="match status" value="1"/>
</dbReference>
<dbReference type="RefSeq" id="WP_107012212.1">
    <property type="nucleotide sequence ID" value="NZ_CP028136.1"/>
</dbReference>
<dbReference type="GO" id="GO:0016787">
    <property type="term" value="F:hydrolase activity"/>
    <property type="evidence" value="ECO:0007669"/>
    <property type="project" value="InterPro"/>
</dbReference>
<dbReference type="CDD" id="cd18799">
    <property type="entry name" value="SF2_C_EcoAI-like"/>
    <property type="match status" value="1"/>
</dbReference>
<dbReference type="GO" id="GO:0006304">
    <property type="term" value="P:DNA modification"/>
    <property type="evidence" value="ECO:0007669"/>
    <property type="project" value="InterPro"/>
</dbReference>
<evidence type="ECO:0000313" key="3">
    <source>
        <dbReference type="EMBL" id="AVR45434.1"/>
    </source>
</evidence>
<dbReference type="PANTHER" id="PTHR47396">
    <property type="entry name" value="TYPE I RESTRICTION ENZYME ECOKI R PROTEIN"/>
    <property type="match status" value="1"/>
</dbReference>
<accession>A0A2R3Z5D2</accession>
<evidence type="ECO:0000313" key="4">
    <source>
        <dbReference type="Proteomes" id="UP000241507"/>
    </source>
</evidence>
<keyword evidence="1" id="KW-0175">Coiled coil</keyword>
<dbReference type="Pfam" id="PF08463">
    <property type="entry name" value="EcoEI_R_C"/>
    <property type="match status" value="1"/>
</dbReference>
<dbReference type="GO" id="GO:0003677">
    <property type="term" value="F:DNA binding"/>
    <property type="evidence" value="ECO:0007669"/>
    <property type="project" value="InterPro"/>
</dbReference>
<dbReference type="OrthoDB" id="9759819at2"/>
<sequence>MNKIDSLKSDDERFYGVGHFDVVIIDEAHRSVYQKYKTIFDYFDSLLIGLTATPKKDIDRNTYSLFEIEDDNPTFAYELNQAVNDKFLVPPKAMEVPIKFPLEGVKYKELPEKDKAHYEELFGDPITGEVYIDEIDKGKLNSWLFNKDTVDKVLAHLMENGIKVAGGDKLGKTIIFAKNHKHAAFIEKRFNKNYPEYGGSFLRIIDNYADKAQDLLERFCEDKVEMEPQIAVSVDMMDTGVDAPRVVNLVFFKRVRSFAKYWQMIGRGTRLRFNLFAPGKDKEYFVIFDFCSNFEFFDEFPDGITAASSQGLSEQIFEAKLDLVIALRDKTDATEEEDQLMENFTENLHQLIKELDENRYQVRSVWKYVKKYKERESWENLNIGDQNDIKTHLAKLPSYKDDEDELAKRFDLIILKLHLALINGNRSQENYINRIINIGNRLEKKRNIPAVAEKINTIREVQDGDFWKQISLLQLEKVREELRSLIQFLDKEKLDPVYSNFEDTVYENKIKEWDILGGYQNSPSYMNRVEAFIRKNKNHLVIDKLYKNLPITEKELVILEQFLSKGEIGTDFKEHINGAPLGKFVRNIIGLDIRVANNLFSDFIQDENLNADQITFVNKIIQHLNEKGTIEKQLLSSATFEKGYERGILDVFKGDKERITKIISIVDRVNGNAGIA</sequence>
<dbReference type="InterPro" id="IPR014001">
    <property type="entry name" value="Helicase_ATP-bd"/>
</dbReference>
<protein>
    <recommendedName>
        <fullName evidence="2">Helicase ATP-binding domain-containing protein</fullName>
    </recommendedName>
</protein>
<dbReference type="Proteomes" id="UP000241507">
    <property type="component" value="Chromosome"/>
</dbReference>
<dbReference type="EMBL" id="CP028136">
    <property type="protein sequence ID" value="AVR45434.1"/>
    <property type="molecule type" value="Genomic_DNA"/>
</dbReference>
<gene>
    <name evidence="3" type="ORF">C7S20_09215</name>
</gene>
<dbReference type="PANTHER" id="PTHR47396:SF1">
    <property type="entry name" value="ATP-DEPENDENT HELICASE IRC3-RELATED"/>
    <property type="match status" value="1"/>
</dbReference>
<feature type="coiled-coil region" evidence="1">
    <location>
        <begin position="334"/>
        <end position="361"/>
    </location>
</feature>
<keyword evidence="4" id="KW-1185">Reference proteome</keyword>
<reference evidence="4" key="1">
    <citation type="submission" date="2018-03" db="EMBL/GenBank/DDBJ databases">
        <title>Gramella fulva sp. nov., isolated from a dry surface of tidal flat.</title>
        <authorList>
            <person name="Hwang S.H."/>
            <person name="Hwang W.M."/>
            <person name="Kang K."/>
            <person name="Ahn T.-Y."/>
        </authorList>
    </citation>
    <scope>NUCLEOTIDE SEQUENCE [LARGE SCALE GENOMIC DNA]</scope>
    <source>
        <strain evidence="4">SH35</strain>
    </source>
</reference>
<dbReference type="SUPFAM" id="SSF52540">
    <property type="entry name" value="P-loop containing nucleoside triphosphate hydrolases"/>
    <property type="match status" value="1"/>
</dbReference>
<dbReference type="InterPro" id="IPR006935">
    <property type="entry name" value="Helicase/UvrB_N"/>
</dbReference>
<dbReference type="KEGG" id="grs:C7S20_09215"/>
<dbReference type="REBASE" id="248142">
    <property type="entry name" value="GspSH35ORF9215P"/>
</dbReference>